<organism evidence="3 4">
    <name type="scientific">Lentibacillus cibarius</name>
    <dbReference type="NCBI Taxonomy" id="2583219"/>
    <lineage>
        <taxon>Bacteria</taxon>
        <taxon>Bacillati</taxon>
        <taxon>Bacillota</taxon>
        <taxon>Bacilli</taxon>
        <taxon>Bacillales</taxon>
        <taxon>Bacillaceae</taxon>
        <taxon>Lentibacillus</taxon>
    </lineage>
</organism>
<gene>
    <name evidence="3" type="ORF">FH966_08865</name>
</gene>
<evidence type="ECO:0000313" key="3">
    <source>
        <dbReference type="EMBL" id="TRM11780.1"/>
    </source>
</evidence>
<dbReference type="PROSITE" id="PS51677">
    <property type="entry name" value="NODB"/>
    <property type="match status" value="1"/>
</dbReference>
<dbReference type="RefSeq" id="WP_142790858.1">
    <property type="nucleotide sequence ID" value="NZ_VJMZ01000001.1"/>
</dbReference>
<keyword evidence="4" id="KW-1185">Reference proteome</keyword>
<comment type="caution">
    <text evidence="3">The sequence shown here is derived from an EMBL/GenBank/DDBJ whole genome shotgun (WGS) entry which is preliminary data.</text>
</comment>
<keyword evidence="1" id="KW-0472">Membrane</keyword>
<keyword evidence="1" id="KW-1133">Transmembrane helix</keyword>
<dbReference type="PANTHER" id="PTHR10587">
    <property type="entry name" value="GLYCOSYL TRANSFERASE-RELATED"/>
    <property type="match status" value="1"/>
</dbReference>
<feature type="domain" description="NodB homology" evidence="2">
    <location>
        <begin position="99"/>
        <end position="283"/>
    </location>
</feature>
<dbReference type="CDD" id="cd10944">
    <property type="entry name" value="CE4_SmPgdA_like"/>
    <property type="match status" value="1"/>
</dbReference>
<dbReference type="Pfam" id="PF01522">
    <property type="entry name" value="Polysacc_deac_1"/>
    <property type="match status" value="1"/>
</dbReference>
<dbReference type="SUPFAM" id="SSF88713">
    <property type="entry name" value="Glycoside hydrolase/deacetylase"/>
    <property type="match status" value="1"/>
</dbReference>
<accession>A0A549YIT2</accession>
<dbReference type="AlphaFoldDB" id="A0A549YIT2"/>
<proteinExistence type="predicted"/>
<name>A0A549YIT2_9BACI</name>
<protein>
    <submittedName>
        <fullName evidence="3">Polysaccharide deacetylase</fullName>
    </submittedName>
</protein>
<keyword evidence="1" id="KW-0812">Transmembrane</keyword>
<dbReference type="GO" id="GO:0016810">
    <property type="term" value="F:hydrolase activity, acting on carbon-nitrogen (but not peptide) bonds"/>
    <property type="evidence" value="ECO:0007669"/>
    <property type="project" value="InterPro"/>
</dbReference>
<dbReference type="Proteomes" id="UP000319280">
    <property type="component" value="Unassembled WGS sequence"/>
</dbReference>
<reference evidence="3 4" key="1">
    <citation type="submission" date="2019-07" db="EMBL/GenBank/DDBJ databases">
        <title>Genomic analysis of Lentibacillus sp. NKC851-2.</title>
        <authorList>
            <person name="Oh Y.J."/>
        </authorList>
    </citation>
    <scope>NUCLEOTIDE SEQUENCE [LARGE SCALE GENOMIC DNA]</scope>
    <source>
        <strain evidence="3 4">NKC851-2</strain>
    </source>
</reference>
<evidence type="ECO:0000256" key="1">
    <source>
        <dbReference type="SAM" id="Phobius"/>
    </source>
</evidence>
<dbReference type="PANTHER" id="PTHR10587:SF125">
    <property type="entry name" value="POLYSACCHARIDE DEACETYLASE YHEN-RELATED"/>
    <property type="match status" value="1"/>
</dbReference>
<evidence type="ECO:0000313" key="4">
    <source>
        <dbReference type="Proteomes" id="UP000319280"/>
    </source>
</evidence>
<dbReference type="GO" id="GO:0005975">
    <property type="term" value="P:carbohydrate metabolic process"/>
    <property type="evidence" value="ECO:0007669"/>
    <property type="project" value="InterPro"/>
</dbReference>
<dbReference type="InterPro" id="IPR011330">
    <property type="entry name" value="Glyco_hydro/deAcase_b/a-brl"/>
</dbReference>
<sequence length="304" mass="34693">MNGRKRLNRLGKITILSLVTLAIVVVMGIIGLMKNRAAGQEESEVSATRVSQLAVSSAQKEKYSDSVLHETILQKKEQERKEALAKKREKQHHEDQQEKAIYLTFDDGPSPASDQLLNILNQYNAKATFFTLGPNIKKYPEAVKRMVDEGYSVGLHGMTHRVREVYASQAAPVNEMVENQRILQEVADIVTNLVRTPYGSVPYLTEEMRDSLHQNGFKLWDWNVDSKDWELQNKRYVTHTINKIEELERSNKIPVVLLHDKPATIKYLPELLSYLDQKGYKTKKITNELVSLTFPCAGRCRPVS</sequence>
<feature type="transmembrane region" description="Helical" evidence="1">
    <location>
        <begin position="12"/>
        <end position="33"/>
    </location>
</feature>
<dbReference type="InterPro" id="IPR050248">
    <property type="entry name" value="Polysacc_deacetylase_ArnD"/>
</dbReference>
<dbReference type="Gene3D" id="3.20.20.370">
    <property type="entry name" value="Glycoside hydrolase/deacetylase"/>
    <property type="match status" value="1"/>
</dbReference>
<evidence type="ECO:0000259" key="2">
    <source>
        <dbReference type="PROSITE" id="PS51677"/>
    </source>
</evidence>
<dbReference type="InterPro" id="IPR002509">
    <property type="entry name" value="NODB_dom"/>
</dbReference>
<dbReference type="EMBL" id="VJMZ01000001">
    <property type="protein sequence ID" value="TRM11780.1"/>
    <property type="molecule type" value="Genomic_DNA"/>
</dbReference>